<accession>A0ABQ4E4L5</accession>
<evidence type="ECO:0000259" key="1">
    <source>
        <dbReference type="Pfam" id="PF04480"/>
    </source>
</evidence>
<dbReference type="PANTHER" id="PTHR38590">
    <property type="entry name" value="BLL0828 PROTEIN"/>
    <property type="match status" value="1"/>
</dbReference>
<proteinExistence type="predicted"/>
<gene>
    <name evidence="2" type="ORF">Pen02_45830</name>
</gene>
<comment type="caution">
    <text evidence="2">The sequence shown here is derived from an EMBL/GenBank/DDBJ whole genome shotgun (WGS) entry which is preliminary data.</text>
</comment>
<dbReference type="SUPFAM" id="SSF52980">
    <property type="entry name" value="Restriction endonuclease-like"/>
    <property type="match status" value="1"/>
</dbReference>
<organism evidence="2 3">
    <name type="scientific">Plantactinospora endophytica</name>
    <dbReference type="NCBI Taxonomy" id="673535"/>
    <lineage>
        <taxon>Bacteria</taxon>
        <taxon>Bacillati</taxon>
        <taxon>Actinomycetota</taxon>
        <taxon>Actinomycetes</taxon>
        <taxon>Micromonosporales</taxon>
        <taxon>Micromonosporaceae</taxon>
        <taxon>Plantactinospora</taxon>
    </lineage>
</organism>
<dbReference type="RefSeq" id="WP_239141101.1">
    <property type="nucleotide sequence ID" value="NZ_BONW01000021.1"/>
</dbReference>
<feature type="domain" description="DUF559" evidence="1">
    <location>
        <begin position="111"/>
        <end position="175"/>
    </location>
</feature>
<dbReference type="Gene3D" id="3.40.960.10">
    <property type="entry name" value="VSR Endonuclease"/>
    <property type="match status" value="1"/>
</dbReference>
<dbReference type="InterPro" id="IPR047216">
    <property type="entry name" value="Endonuclease_DUF559_bact"/>
</dbReference>
<dbReference type="InterPro" id="IPR011335">
    <property type="entry name" value="Restrct_endonuc-II-like"/>
</dbReference>
<dbReference type="Proteomes" id="UP000646749">
    <property type="component" value="Unassembled WGS sequence"/>
</dbReference>
<dbReference type="Pfam" id="PF04480">
    <property type="entry name" value="DUF559"/>
    <property type="match status" value="1"/>
</dbReference>
<sequence length="182" mass="20030">MGGGDAGLPVTTPLRTAFDLGRKSPRTEAVVAVDALLNRRLVKRGALTDFLAGHSGWPGVTLLREVLGLAEPLTESPMETRLRLLLVNAGLPTPTAQHDVYDARGRFVGRVDLACPRLRIALEYEGDHHRERAHFRQDVARLHELRAAGWTVLRFTADDVLRQPARVVAQVAQAVRERSAHA</sequence>
<dbReference type="InterPro" id="IPR007569">
    <property type="entry name" value="DUF559"/>
</dbReference>
<keyword evidence="3" id="KW-1185">Reference proteome</keyword>
<dbReference type="PANTHER" id="PTHR38590:SF1">
    <property type="entry name" value="BLL0828 PROTEIN"/>
    <property type="match status" value="1"/>
</dbReference>
<evidence type="ECO:0000313" key="2">
    <source>
        <dbReference type="EMBL" id="GIG89647.1"/>
    </source>
</evidence>
<protein>
    <recommendedName>
        <fullName evidence="1">DUF559 domain-containing protein</fullName>
    </recommendedName>
</protein>
<name>A0ABQ4E4L5_9ACTN</name>
<reference evidence="2 3" key="1">
    <citation type="submission" date="2021-01" db="EMBL/GenBank/DDBJ databases">
        <title>Whole genome shotgun sequence of Plantactinospora endophytica NBRC 110450.</title>
        <authorList>
            <person name="Komaki H."/>
            <person name="Tamura T."/>
        </authorList>
    </citation>
    <scope>NUCLEOTIDE SEQUENCE [LARGE SCALE GENOMIC DNA]</scope>
    <source>
        <strain evidence="2 3">NBRC 110450</strain>
    </source>
</reference>
<dbReference type="EMBL" id="BONW01000021">
    <property type="protein sequence ID" value="GIG89647.1"/>
    <property type="molecule type" value="Genomic_DNA"/>
</dbReference>
<evidence type="ECO:0000313" key="3">
    <source>
        <dbReference type="Proteomes" id="UP000646749"/>
    </source>
</evidence>